<evidence type="ECO:0000256" key="3">
    <source>
        <dbReference type="ARBA" id="ARBA00022691"/>
    </source>
</evidence>
<dbReference type="KEGG" id="ssyi:EKG83_39415"/>
<feature type="domain" description="Methyltransferase" evidence="4">
    <location>
        <begin position="52"/>
        <end position="142"/>
    </location>
</feature>
<dbReference type="OrthoDB" id="9805171at2"/>
<dbReference type="Gene3D" id="3.40.50.150">
    <property type="entry name" value="Vaccinia Virus protein VP39"/>
    <property type="match status" value="1"/>
</dbReference>
<keyword evidence="6" id="KW-1185">Reference proteome</keyword>
<dbReference type="PANTHER" id="PTHR43464">
    <property type="entry name" value="METHYLTRANSFERASE"/>
    <property type="match status" value="1"/>
</dbReference>
<evidence type="ECO:0000256" key="2">
    <source>
        <dbReference type="ARBA" id="ARBA00022679"/>
    </source>
</evidence>
<dbReference type="SUPFAM" id="SSF53335">
    <property type="entry name" value="S-adenosyl-L-methionine-dependent methyltransferases"/>
    <property type="match status" value="1"/>
</dbReference>
<accession>A0A5Q0H9S5</accession>
<reference evidence="6" key="1">
    <citation type="journal article" date="2021" name="Curr. Microbiol.">
        <title>Complete genome of nocamycin-producing strain Saccharothrix syringae NRRL B-16468 reveals the biosynthetic potential for secondary metabolites.</title>
        <authorList>
            <person name="Mo X."/>
            <person name="Yang S."/>
        </authorList>
    </citation>
    <scope>NUCLEOTIDE SEQUENCE [LARGE SCALE GENOMIC DNA]</scope>
    <source>
        <strain evidence="6">ATCC 51364 / DSM 43886 / JCM 6844 / KCTC 9398 / NBRC 14523 / NRRL B-16468 / INA 2240</strain>
    </source>
</reference>
<keyword evidence="1 5" id="KW-0489">Methyltransferase</keyword>
<dbReference type="CDD" id="cd02440">
    <property type="entry name" value="AdoMet_MTases"/>
    <property type="match status" value="1"/>
</dbReference>
<dbReference type="PANTHER" id="PTHR43464:SF19">
    <property type="entry name" value="UBIQUINONE BIOSYNTHESIS O-METHYLTRANSFERASE, MITOCHONDRIAL"/>
    <property type="match status" value="1"/>
</dbReference>
<dbReference type="GO" id="GO:0008168">
    <property type="term" value="F:methyltransferase activity"/>
    <property type="evidence" value="ECO:0007669"/>
    <property type="project" value="UniProtKB-KW"/>
</dbReference>
<keyword evidence="2 5" id="KW-0808">Transferase</keyword>
<dbReference type="AlphaFoldDB" id="A0A5Q0H9S5"/>
<dbReference type="GO" id="GO:0032259">
    <property type="term" value="P:methylation"/>
    <property type="evidence" value="ECO:0007669"/>
    <property type="project" value="UniProtKB-KW"/>
</dbReference>
<sequence>MTEPSHLTATRESYDTVAETYAEFVKPRFGEDVLGRALLGAFVELTRGVGPVLDAGCGPGQVTAHLAGLGASVLGVDLSPRMVGIARREHPDLRFEVGSMTALDQPDGAFGGVLAWSSTMHLPPAELPGVLAGFHRVLAPGGHLLMGFHVGDEHLAPETAYGGHPVSYEWWLRRPDDVAALLEEVGFGVAAQVVVAGEKRPHAYLLGRRA</sequence>
<evidence type="ECO:0000256" key="1">
    <source>
        <dbReference type="ARBA" id="ARBA00022603"/>
    </source>
</evidence>
<proteinExistence type="predicted"/>
<dbReference type="RefSeq" id="WP_033432731.1">
    <property type="nucleotide sequence ID" value="NZ_CP034550.1"/>
</dbReference>
<organism evidence="5 6">
    <name type="scientific">Saccharothrix syringae</name>
    <name type="common">Nocardiopsis syringae</name>
    <dbReference type="NCBI Taxonomy" id="103733"/>
    <lineage>
        <taxon>Bacteria</taxon>
        <taxon>Bacillati</taxon>
        <taxon>Actinomycetota</taxon>
        <taxon>Actinomycetes</taxon>
        <taxon>Pseudonocardiales</taxon>
        <taxon>Pseudonocardiaceae</taxon>
        <taxon>Saccharothrix</taxon>
    </lineage>
</organism>
<dbReference type="EMBL" id="CP034550">
    <property type="protein sequence ID" value="QFZ22693.1"/>
    <property type="molecule type" value="Genomic_DNA"/>
</dbReference>
<evidence type="ECO:0000313" key="5">
    <source>
        <dbReference type="EMBL" id="QFZ22693.1"/>
    </source>
</evidence>
<dbReference type="InterPro" id="IPR041698">
    <property type="entry name" value="Methyltransf_25"/>
</dbReference>
<evidence type="ECO:0000313" key="6">
    <source>
        <dbReference type="Proteomes" id="UP000325787"/>
    </source>
</evidence>
<keyword evidence="3" id="KW-0949">S-adenosyl-L-methionine</keyword>
<name>A0A5Q0H9S5_SACSY</name>
<dbReference type="InterPro" id="IPR029063">
    <property type="entry name" value="SAM-dependent_MTases_sf"/>
</dbReference>
<evidence type="ECO:0000259" key="4">
    <source>
        <dbReference type="Pfam" id="PF13649"/>
    </source>
</evidence>
<protein>
    <submittedName>
        <fullName evidence="5">Class I SAM-dependent methyltransferase</fullName>
    </submittedName>
</protein>
<gene>
    <name evidence="5" type="ORF">EKG83_39415</name>
</gene>
<dbReference type="Proteomes" id="UP000325787">
    <property type="component" value="Chromosome"/>
</dbReference>
<dbReference type="Pfam" id="PF13649">
    <property type="entry name" value="Methyltransf_25"/>
    <property type="match status" value="1"/>
</dbReference>